<reference evidence="2" key="2">
    <citation type="journal article" date="2021" name="PeerJ">
        <title>Extensive microbial diversity within the chicken gut microbiome revealed by metagenomics and culture.</title>
        <authorList>
            <person name="Gilroy R."/>
            <person name="Ravi A."/>
            <person name="Getino M."/>
            <person name="Pursley I."/>
            <person name="Horton D.L."/>
            <person name="Alikhan N.F."/>
            <person name="Baker D."/>
            <person name="Gharbi K."/>
            <person name="Hall N."/>
            <person name="Watson M."/>
            <person name="Adriaenssens E.M."/>
            <person name="Foster-Nyarko E."/>
            <person name="Jarju S."/>
            <person name="Secka A."/>
            <person name="Antonio M."/>
            <person name="Oren A."/>
            <person name="Chaudhuri R.R."/>
            <person name="La Ragione R."/>
            <person name="Hildebrand F."/>
            <person name="Pallen M.J."/>
        </authorList>
    </citation>
    <scope>NUCLEOTIDE SEQUENCE</scope>
    <source>
        <strain evidence="2">1370</strain>
    </source>
</reference>
<dbReference type="PIRSF" id="PIRSF038984">
    <property type="entry name" value="FAD_binding_protein"/>
    <property type="match status" value="1"/>
</dbReference>
<evidence type="ECO:0000259" key="1">
    <source>
        <dbReference type="Pfam" id="PF21688"/>
    </source>
</evidence>
<proteinExistence type="predicted"/>
<dbReference type="InterPro" id="IPR049516">
    <property type="entry name" value="FAD-depend_C"/>
</dbReference>
<evidence type="ECO:0000313" key="2">
    <source>
        <dbReference type="EMBL" id="HIV10111.1"/>
    </source>
</evidence>
<reference evidence="2" key="1">
    <citation type="submission" date="2020-10" db="EMBL/GenBank/DDBJ databases">
        <authorList>
            <person name="Gilroy R."/>
        </authorList>
    </citation>
    <scope>NUCLEOTIDE SEQUENCE</scope>
    <source>
        <strain evidence="2">1370</strain>
    </source>
</reference>
<dbReference type="Gene3D" id="3.50.50.60">
    <property type="entry name" value="FAD/NAD(P)-binding domain"/>
    <property type="match status" value="2"/>
</dbReference>
<dbReference type="PANTHER" id="PTHR42842:SF3">
    <property type="entry name" value="FAD_NAD(P)-BINDING OXIDOREDUCTASE FAMILY PROTEIN"/>
    <property type="match status" value="1"/>
</dbReference>
<accession>A0A9D1NNT8</accession>
<dbReference type="InterPro" id="IPR028348">
    <property type="entry name" value="FAD-binding_protein"/>
</dbReference>
<protein>
    <recommendedName>
        <fullName evidence="1">FAD-dependent protein C-terminal domain-containing protein</fullName>
    </recommendedName>
</protein>
<dbReference type="EMBL" id="DVOL01000004">
    <property type="protein sequence ID" value="HIV10111.1"/>
    <property type="molecule type" value="Genomic_DNA"/>
</dbReference>
<dbReference type="SUPFAM" id="SSF51905">
    <property type="entry name" value="FAD/NAD(P)-binding domain"/>
    <property type="match status" value="1"/>
</dbReference>
<dbReference type="Proteomes" id="UP000823960">
    <property type="component" value="Unassembled WGS sequence"/>
</dbReference>
<feature type="domain" description="FAD-dependent protein C-terminal" evidence="1">
    <location>
        <begin position="280"/>
        <end position="471"/>
    </location>
</feature>
<organism evidence="2 3">
    <name type="scientific">Candidatus Faeciplasma avium</name>
    <dbReference type="NCBI Taxonomy" id="2840798"/>
    <lineage>
        <taxon>Bacteria</taxon>
        <taxon>Bacillati</taxon>
        <taxon>Bacillota</taxon>
        <taxon>Clostridia</taxon>
        <taxon>Eubacteriales</taxon>
        <taxon>Oscillospiraceae</taxon>
        <taxon>Oscillospiraceae incertae sedis</taxon>
        <taxon>Candidatus Faeciplasma</taxon>
    </lineage>
</organism>
<evidence type="ECO:0000313" key="3">
    <source>
        <dbReference type="Proteomes" id="UP000823960"/>
    </source>
</evidence>
<dbReference type="PANTHER" id="PTHR42842">
    <property type="entry name" value="FAD/NAD(P)-BINDING OXIDOREDUCTASE"/>
    <property type="match status" value="1"/>
</dbReference>
<dbReference type="InterPro" id="IPR036188">
    <property type="entry name" value="FAD/NAD-bd_sf"/>
</dbReference>
<sequence>MPIIVMNISCGIDEDSSSAVEKALKRLRLPHSEILEAKIYKSSLDARKRESIHFVKSVLVRLKSPEREISLARLKDVRYFEEPELKLDISDKKRPGRVVIAGFGPAGMFCALLLAENGYRPVVLERGDRLENRVKAVNRFWSGGELDENTNVQFGEGGAGTFSDGKLTTRIGDPLTGYVLKRLYEFGAPEDILTSSKPHIGTDRLRLVVMSIRKRIEELGGEIRFLSRLDGFRANGQSVLSVLSCGEEISSSAVVLAIGHSARDTFGMLLDSGVTIIPKPFSVGARIEHKQEAVDYSLYGSLAGKRELPKGEYQLSHRRKDGRAAYTFCMCPGGSVVAASSQQGGIVTNGMSEYARDKENANSALVVSVGPADFGTKPLDGVEFALSIERAAYSLTNSYHAPLMTVGGLFADTKAISVSPSYRPGAVPCDFRGIFPGFVTDMMREGIMKFSREMSCFKDMGAALTAPETRTSSPVRIPRNEELLAMGFDNLYPCGEGAGYAGGIVSAAVDGLRVAGKIMESFGPSD</sequence>
<dbReference type="AlphaFoldDB" id="A0A9D1NNT8"/>
<dbReference type="PRINTS" id="PR00419">
    <property type="entry name" value="ADXRDTASE"/>
</dbReference>
<dbReference type="Pfam" id="PF21688">
    <property type="entry name" value="FAD-depend_C"/>
    <property type="match status" value="1"/>
</dbReference>
<dbReference type="Gene3D" id="3.30.70.2700">
    <property type="match status" value="1"/>
</dbReference>
<comment type="caution">
    <text evidence="2">The sequence shown here is derived from an EMBL/GenBank/DDBJ whole genome shotgun (WGS) entry which is preliminary data.</text>
</comment>
<name>A0A9D1NNT8_9FIRM</name>
<gene>
    <name evidence="2" type="ORF">IAD28_00220</name>
</gene>